<keyword evidence="6 7" id="KW-0503">Monooxygenase</keyword>
<evidence type="ECO:0000256" key="4">
    <source>
        <dbReference type="ARBA" id="ARBA00023002"/>
    </source>
</evidence>
<reference evidence="9" key="1">
    <citation type="submission" date="2016-10" db="EMBL/GenBank/DDBJ databases">
        <authorList>
            <person name="Varghese N."/>
            <person name="Submissions S."/>
        </authorList>
    </citation>
    <scope>NUCLEOTIDE SEQUENCE [LARGE SCALE GENOMIC DNA]</scope>
    <source>
        <strain evidence="9">IBRC-M 10403</strain>
    </source>
</reference>
<protein>
    <recommendedName>
        <fullName evidence="10">Cytochrome P450</fullName>
    </recommendedName>
</protein>
<evidence type="ECO:0000256" key="6">
    <source>
        <dbReference type="ARBA" id="ARBA00023033"/>
    </source>
</evidence>
<evidence type="ECO:0000256" key="7">
    <source>
        <dbReference type="RuleBase" id="RU000461"/>
    </source>
</evidence>
<dbReference type="PROSITE" id="PS00086">
    <property type="entry name" value="CYTOCHROME_P450"/>
    <property type="match status" value="1"/>
</dbReference>
<evidence type="ECO:0000256" key="1">
    <source>
        <dbReference type="ARBA" id="ARBA00010617"/>
    </source>
</evidence>
<evidence type="ECO:0000256" key="2">
    <source>
        <dbReference type="ARBA" id="ARBA00022617"/>
    </source>
</evidence>
<dbReference type="EMBL" id="FMZZ01000007">
    <property type="protein sequence ID" value="SDD10601.1"/>
    <property type="molecule type" value="Genomic_DNA"/>
</dbReference>
<evidence type="ECO:0000313" key="9">
    <source>
        <dbReference type="Proteomes" id="UP000199501"/>
    </source>
</evidence>
<dbReference type="STRING" id="1271860.SAMN05216174_107159"/>
<dbReference type="InterPro" id="IPR036396">
    <property type="entry name" value="Cyt_P450_sf"/>
</dbReference>
<dbReference type="GO" id="GO:0016705">
    <property type="term" value="F:oxidoreductase activity, acting on paired donors, with incorporation or reduction of molecular oxygen"/>
    <property type="evidence" value="ECO:0007669"/>
    <property type="project" value="InterPro"/>
</dbReference>
<organism evidence="8 9">
    <name type="scientific">Actinokineospora iranica</name>
    <dbReference type="NCBI Taxonomy" id="1271860"/>
    <lineage>
        <taxon>Bacteria</taxon>
        <taxon>Bacillati</taxon>
        <taxon>Actinomycetota</taxon>
        <taxon>Actinomycetes</taxon>
        <taxon>Pseudonocardiales</taxon>
        <taxon>Pseudonocardiaceae</taxon>
        <taxon>Actinokineospora</taxon>
    </lineage>
</organism>
<dbReference type="FunFam" id="1.10.630.10:FF:000018">
    <property type="entry name" value="Cytochrome P450 monooxygenase"/>
    <property type="match status" value="1"/>
</dbReference>
<dbReference type="PANTHER" id="PTHR46696:SF1">
    <property type="entry name" value="CYTOCHROME P450 YJIB-RELATED"/>
    <property type="match status" value="1"/>
</dbReference>
<keyword evidence="4 7" id="KW-0560">Oxidoreductase</keyword>
<keyword evidence="2 7" id="KW-0349">Heme</keyword>
<dbReference type="AlphaFoldDB" id="A0A1G6S1P0"/>
<evidence type="ECO:0000256" key="5">
    <source>
        <dbReference type="ARBA" id="ARBA00023004"/>
    </source>
</evidence>
<comment type="similarity">
    <text evidence="1 7">Belongs to the cytochrome P450 family.</text>
</comment>
<dbReference type="InterPro" id="IPR017972">
    <property type="entry name" value="Cyt_P450_CS"/>
</dbReference>
<dbReference type="SUPFAM" id="SSF48264">
    <property type="entry name" value="Cytochrome P450"/>
    <property type="match status" value="1"/>
</dbReference>
<dbReference type="CDD" id="cd20625">
    <property type="entry name" value="CYP164-like"/>
    <property type="match status" value="1"/>
</dbReference>
<evidence type="ECO:0008006" key="10">
    <source>
        <dbReference type="Google" id="ProtNLM"/>
    </source>
</evidence>
<dbReference type="InterPro" id="IPR001128">
    <property type="entry name" value="Cyt_P450"/>
</dbReference>
<dbReference type="GO" id="GO:0005506">
    <property type="term" value="F:iron ion binding"/>
    <property type="evidence" value="ECO:0007669"/>
    <property type="project" value="InterPro"/>
</dbReference>
<gene>
    <name evidence="8" type="ORF">SAMN05216174_107159</name>
</gene>
<dbReference type="GO" id="GO:0020037">
    <property type="term" value="F:heme binding"/>
    <property type="evidence" value="ECO:0007669"/>
    <property type="project" value="InterPro"/>
</dbReference>
<proteinExistence type="inferred from homology"/>
<keyword evidence="9" id="KW-1185">Reference proteome</keyword>
<evidence type="ECO:0000313" key="8">
    <source>
        <dbReference type="EMBL" id="SDD10601.1"/>
    </source>
</evidence>
<dbReference type="OrthoDB" id="142769at2"/>
<dbReference type="GO" id="GO:0004497">
    <property type="term" value="F:monooxygenase activity"/>
    <property type="evidence" value="ECO:0007669"/>
    <property type="project" value="UniProtKB-KW"/>
</dbReference>
<dbReference type="Gene3D" id="1.10.630.10">
    <property type="entry name" value="Cytochrome P450"/>
    <property type="match status" value="1"/>
</dbReference>
<dbReference type="Pfam" id="PF00067">
    <property type="entry name" value="p450"/>
    <property type="match status" value="1"/>
</dbReference>
<evidence type="ECO:0000256" key="3">
    <source>
        <dbReference type="ARBA" id="ARBA00022723"/>
    </source>
</evidence>
<dbReference type="RefSeq" id="WP_091451268.1">
    <property type="nucleotide sequence ID" value="NZ_FMZZ01000007.1"/>
</dbReference>
<keyword evidence="3 7" id="KW-0479">Metal-binding</keyword>
<keyword evidence="5 7" id="KW-0408">Iron</keyword>
<dbReference type="Proteomes" id="UP000199501">
    <property type="component" value="Unassembled WGS sequence"/>
</dbReference>
<dbReference type="PANTHER" id="PTHR46696">
    <property type="entry name" value="P450, PUTATIVE (EUROFUNG)-RELATED"/>
    <property type="match status" value="1"/>
</dbReference>
<dbReference type="InterPro" id="IPR002397">
    <property type="entry name" value="Cyt_P450_B"/>
</dbReference>
<dbReference type="PRINTS" id="PR00359">
    <property type="entry name" value="BP450"/>
</dbReference>
<sequence>MSEHQTEGLTPVQLAVVESVAPNWRHDPYRSYDVLRAAGPFIPGPMDTQLVPRYREADLIMQNPDWSHAEESELLHPDSDVELPGSFLWMEPPDHTRLRGLVSKAFTMRTVEGLRARTEQVVADLMDKMLAEGSDTEVDLLESLAYPLPLTMVCELLGVPAEAHDEIRHMSAAIARGLDPDALLSPDELAARTKAVHAFTDFFSDLVAQRRKDPRDDLITRLAQAEAEGARMTPTELLGTLLILVVAGHETTVNLIGNGVLALIRNPDQFAALKADPDLAAPAADEILRYDAPVHLTTRTARKEITVSGRVFAPGESVIVLFGSANRDPEAFADPDRLDLTRYGAGKRVNRHLSFGLGLHYCIGAPLARLEMELSLRAIASRVKEFTLRADPPPYRPNLVVRGMSELFVRVEAQES</sequence>
<name>A0A1G6S1P0_9PSEU</name>
<accession>A0A1G6S1P0</accession>